<dbReference type="SUPFAM" id="SSF49785">
    <property type="entry name" value="Galactose-binding domain-like"/>
    <property type="match status" value="1"/>
</dbReference>
<dbReference type="Proteomes" id="UP000001554">
    <property type="component" value="Chromosome 2"/>
</dbReference>
<dbReference type="RefSeq" id="XP_035666208.1">
    <property type="nucleotide sequence ID" value="XM_035810315.1"/>
</dbReference>
<keyword evidence="1" id="KW-1185">Reference proteome</keyword>
<name>A0A9J7KLY2_BRAFL</name>
<dbReference type="KEGG" id="bfo:118409351"/>
<accession>A0A9J7KLY2</accession>
<protein>
    <submittedName>
        <fullName evidence="2">Nuclear receptor 2C2-associated protein-like isoform X1</fullName>
    </submittedName>
</protein>
<reference evidence="2" key="2">
    <citation type="submission" date="2025-08" db="UniProtKB">
        <authorList>
            <consortium name="RefSeq"/>
        </authorList>
    </citation>
    <scope>IDENTIFICATION</scope>
    <source>
        <strain evidence="2">S238N-H82</strain>
        <tissue evidence="2">Testes</tissue>
    </source>
</reference>
<evidence type="ECO:0000313" key="1">
    <source>
        <dbReference type="Proteomes" id="UP000001554"/>
    </source>
</evidence>
<reference evidence="1" key="1">
    <citation type="journal article" date="2020" name="Nat. Ecol. Evol.">
        <title>Deeply conserved synteny resolves early events in vertebrate evolution.</title>
        <authorList>
            <person name="Simakov O."/>
            <person name="Marletaz F."/>
            <person name="Yue J.X."/>
            <person name="O'Connell B."/>
            <person name="Jenkins J."/>
            <person name="Brandt A."/>
            <person name="Calef R."/>
            <person name="Tung C.H."/>
            <person name="Huang T.K."/>
            <person name="Schmutz J."/>
            <person name="Satoh N."/>
            <person name="Yu J.K."/>
            <person name="Putnam N.H."/>
            <person name="Green R.E."/>
            <person name="Rokhsar D.S."/>
        </authorList>
    </citation>
    <scope>NUCLEOTIDE SEQUENCE [LARGE SCALE GENOMIC DNA]</scope>
    <source>
        <strain evidence="1">S238N-H82</strain>
    </source>
</reference>
<dbReference type="AlphaFoldDB" id="A0A9J7KLY2"/>
<sequence length="151" mass="16753">MCVLCSSLHACLATAPGAGGGEARVSSVLNRDVKQFGKKFMFDGDEETCWNSDQGSPQWILVEFTEEVCPEEIQLQFQGGFVGKDCWLEGSSGDGDLTRFMDFYPEDVNSVQRFTVKEAPSVKRLRIVFPTSTDFFGRVTVYKLDIIGTSI</sequence>
<organism evidence="1 2">
    <name type="scientific">Branchiostoma floridae</name>
    <name type="common">Florida lancelet</name>
    <name type="synonym">Amphioxus</name>
    <dbReference type="NCBI Taxonomy" id="7739"/>
    <lineage>
        <taxon>Eukaryota</taxon>
        <taxon>Metazoa</taxon>
        <taxon>Chordata</taxon>
        <taxon>Cephalochordata</taxon>
        <taxon>Leptocardii</taxon>
        <taxon>Amphioxiformes</taxon>
        <taxon>Branchiostomatidae</taxon>
        <taxon>Branchiostoma</taxon>
    </lineage>
</organism>
<dbReference type="InterPro" id="IPR008979">
    <property type="entry name" value="Galactose-bd-like_sf"/>
</dbReference>
<dbReference type="OrthoDB" id="10052260at2759"/>
<proteinExistence type="predicted"/>
<dbReference type="GeneID" id="118409351"/>
<evidence type="ECO:0000313" key="2">
    <source>
        <dbReference type="RefSeq" id="XP_035666208.1"/>
    </source>
</evidence>
<dbReference type="FunFam" id="2.60.120.260:FF:000446">
    <property type="entry name" value="Nuclear receptor 2C2-associated protein"/>
    <property type="match status" value="1"/>
</dbReference>
<dbReference type="Gene3D" id="2.60.120.260">
    <property type="entry name" value="Galactose-binding domain-like"/>
    <property type="match status" value="1"/>
</dbReference>
<gene>
    <name evidence="2" type="primary">LOC118409351</name>
</gene>